<dbReference type="EMBL" id="AP017369">
    <property type="protein sequence ID" value="BAU95521.1"/>
    <property type="molecule type" value="Genomic_DNA"/>
</dbReference>
<keyword evidence="3" id="KW-1185">Reference proteome</keyword>
<sequence>MTIIASVVFLIVGTVLAATATARWSMLEPYGLIPHFIGREINFERHGQFLVYLLRAASFFFLVVAAALAQTLFGVWSLLLLVVGGFPSGMMVRQHNRRVRAMWRPREVE</sequence>
<name>A0A160PRP6_9CORY</name>
<keyword evidence="1" id="KW-0812">Transmembrane</keyword>
<protein>
    <submittedName>
        <fullName evidence="2">Uncharacterized protein</fullName>
    </submittedName>
</protein>
<proteinExistence type="predicted"/>
<organism evidence="2 3">
    <name type="scientific">Corynebacterium suranareeae</name>
    <dbReference type="NCBI Taxonomy" id="2506452"/>
    <lineage>
        <taxon>Bacteria</taxon>
        <taxon>Bacillati</taxon>
        <taxon>Actinomycetota</taxon>
        <taxon>Actinomycetes</taxon>
        <taxon>Mycobacteriales</taxon>
        <taxon>Corynebacteriaceae</taxon>
        <taxon>Corynebacterium</taxon>
    </lineage>
</organism>
<dbReference type="AlphaFoldDB" id="A0A160PRP6"/>
<evidence type="ECO:0000256" key="1">
    <source>
        <dbReference type="SAM" id="Phobius"/>
    </source>
</evidence>
<evidence type="ECO:0000313" key="3">
    <source>
        <dbReference type="Proteomes" id="UP000218244"/>
    </source>
</evidence>
<dbReference type="KEGG" id="csur:N24_1259"/>
<dbReference type="RefSeq" id="WP_096455344.1">
    <property type="nucleotide sequence ID" value="NZ_AP017369.1"/>
</dbReference>
<gene>
    <name evidence="2" type="ORF">N24_1259</name>
</gene>
<accession>A0A160PRP6</accession>
<dbReference type="Proteomes" id="UP000218244">
    <property type="component" value="Chromosome"/>
</dbReference>
<feature type="transmembrane region" description="Helical" evidence="1">
    <location>
        <begin position="59"/>
        <end position="92"/>
    </location>
</feature>
<keyword evidence="1" id="KW-0472">Membrane</keyword>
<keyword evidence="1" id="KW-1133">Transmembrane helix</keyword>
<reference evidence="2 3" key="1">
    <citation type="submission" date="2016-02" db="EMBL/GenBank/DDBJ databases">
        <title>Corynebacterium glutamicum N24 whole genome sequencing project.</title>
        <authorList>
            <person name="Matsutani M."/>
            <person name="Nangtapong N."/>
            <person name="Yakushi T."/>
            <person name="Matsushita K."/>
        </authorList>
    </citation>
    <scope>NUCLEOTIDE SEQUENCE [LARGE SCALE GENOMIC DNA]</scope>
    <source>
        <strain evidence="2 3">N24</strain>
    </source>
</reference>
<evidence type="ECO:0000313" key="2">
    <source>
        <dbReference type="EMBL" id="BAU95521.1"/>
    </source>
</evidence>